<evidence type="ECO:0000256" key="3">
    <source>
        <dbReference type="ARBA" id="ARBA00013278"/>
    </source>
</evidence>
<feature type="region of interest" description="Disordered" evidence="10">
    <location>
        <begin position="275"/>
        <end position="416"/>
    </location>
</feature>
<evidence type="ECO:0000256" key="6">
    <source>
        <dbReference type="ARBA" id="ARBA00022801"/>
    </source>
</evidence>
<evidence type="ECO:0000256" key="11">
    <source>
        <dbReference type="SAM" id="SignalP"/>
    </source>
</evidence>
<evidence type="ECO:0000256" key="4">
    <source>
        <dbReference type="ARBA" id="ARBA00022525"/>
    </source>
</evidence>
<dbReference type="CDD" id="cd04704">
    <property type="entry name" value="PLA2_bee_venom_like"/>
    <property type="match status" value="1"/>
</dbReference>
<name>A0A3Q2QAY6_FUNHE</name>
<dbReference type="PANTHER" id="PTHR12253">
    <property type="entry name" value="RH14732P"/>
    <property type="match status" value="1"/>
</dbReference>
<reference evidence="13" key="1">
    <citation type="submission" date="2025-08" db="UniProtKB">
        <authorList>
            <consortium name="Ensembl"/>
        </authorList>
    </citation>
    <scope>IDENTIFICATION</scope>
</reference>
<dbReference type="GO" id="GO:0005576">
    <property type="term" value="C:extracellular region"/>
    <property type="evidence" value="ECO:0007669"/>
    <property type="project" value="UniProtKB-SubCell"/>
</dbReference>
<dbReference type="GeneID" id="105939212"/>
<feature type="compositionally biased region" description="Polar residues" evidence="10">
    <location>
        <begin position="348"/>
        <end position="358"/>
    </location>
</feature>
<accession>A0A3Q2QAY6</accession>
<dbReference type="InterPro" id="IPR036444">
    <property type="entry name" value="PLipase_A2_dom_sf"/>
</dbReference>
<comment type="cofactor">
    <cofactor evidence="1">
        <name>Ca(2+)</name>
        <dbReference type="ChEBI" id="CHEBI:29108"/>
    </cofactor>
</comment>
<dbReference type="AlphaFoldDB" id="A0A3Q2QAY6"/>
<feature type="compositionally biased region" description="Basic residues" evidence="10">
    <location>
        <begin position="326"/>
        <end position="338"/>
    </location>
</feature>
<keyword evidence="9" id="KW-1015">Disulfide bond</keyword>
<keyword evidence="11" id="KW-0732">Signal</keyword>
<evidence type="ECO:0000256" key="8">
    <source>
        <dbReference type="ARBA" id="ARBA00023098"/>
    </source>
</evidence>
<dbReference type="SUPFAM" id="SSF48619">
    <property type="entry name" value="Phospholipase A2, PLA2"/>
    <property type="match status" value="1"/>
</dbReference>
<feature type="chain" id="PRO_5018627641" description="phospholipase A2" evidence="11">
    <location>
        <begin position="22"/>
        <end position="716"/>
    </location>
</feature>
<dbReference type="FunFam" id="1.20.90.10:FF:000002">
    <property type="entry name" value="Phospholipase A2 group III"/>
    <property type="match status" value="1"/>
</dbReference>
<keyword evidence="8" id="KW-0443">Lipid metabolism</keyword>
<dbReference type="OrthoDB" id="10059604at2759"/>
<dbReference type="Gene3D" id="1.20.90.10">
    <property type="entry name" value="Phospholipase A2 domain"/>
    <property type="match status" value="2"/>
</dbReference>
<evidence type="ECO:0000259" key="12">
    <source>
        <dbReference type="SMART" id="SM00085"/>
    </source>
</evidence>
<dbReference type="GO" id="GO:0004623">
    <property type="term" value="F:phospholipase A2 activity"/>
    <property type="evidence" value="ECO:0007669"/>
    <property type="project" value="UniProtKB-EC"/>
</dbReference>
<sequence>MERGKFLRAIFALSWLGISEAQSAPGPGVFCLRWTPADGHALLTFLRQDAAGVRSLYVTKWFDDLRLAACEINSNPDVTEEYHTRCDRKESWDQEIVQKFEISPLLSQDAPCALVPPGAAQLSGLTRSDETESRTRRKRSWIFPGTLWCGTGSKAAGYEQLGMFEKADKCCREHDHCSDIIPAFTVNYGVFNPNFFTVSHCECDHRFRQCLLGMNDSISSMVGYSFFNILKVPCFELKQLKRCTQMYWWGMCKKAGEAPYAVFKSPLPYNSSDVAGKRVHTDSKNLTSSEEQHFSTRPVSKSQRTSTKSKNRCGLGDPPRGDTFHHKTTKGRGCKRHKELSEEGPSKTPKTSTEISNSKIKTLKRGRKKKNRRKDFSGLPQKSSIPATIPTTASVQTSSTAIPSSIPASTQRQTRQKDLAKVKGVTKKAKNEQKAQKQSKCCGSDMAVWRNTPRLHCRRCLKPTGSPITTVRPTETYTDRFPVNHKTMRLKTKTGTPSQESPAAFWSAATFATPVTREQKSTASLHEKHKPQKQLDFHLLWKQAVQQPLGRATTQRIHAENSLVKKHEKPNMTDNELRCRSLKHLDDCEFKIPPLEKKYNLTNKDSKTAYHCGCTSRLADRIISLKEAAPPRSLLVEFVSQDCFTLSKGKDCNRTKRCSGGFTKASDLHQAIRNIGEKDSAAMRVSASGRKKRIPVRLHKYCLRLHMRADIMAALK</sequence>
<evidence type="ECO:0000256" key="1">
    <source>
        <dbReference type="ARBA" id="ARBA00001913"/>
    </source>
</evidence>
<feature type="compositionally biased region" description="Basic residues" evidence="10">
    <location>
        <begin position="361"/>
        <end position="373"/>
    </location>
</feature>
<feature type="compositionally biased region" description="Low complexity" evidence="10">
    <location>
        <begin position="397"/>
        <end position="410"/>
    </location>
</feature>
<dbReference type="GO" id="GO:0050482">
    <property type="term" value="P:arachidonate secretion"/>
    <property type="evidence" value="ECO:0007669"/>
    <property type="project" value="InterPro"/>
</dbReference>
<feature type="compositionally biased region" description="Polar residues" evidence="10">
    <location>
        <begin position="380"/>
        <end position="396"/>
    </location>
</feature>
<protein>
    <recommendedName>
        <fullName evidence="3">phospholipase A2</fullName>
        <ecNumber evidence="3">3.1.1.4</ecNumber>
    </recommendedName>
</protein>
<reference evidence="13" key="2">
    <citation type="submission" date="2025-09" db="UniProtKB">
        <authorList>
            <consortium name="Ensembl"/>
        </authorList>
    </citation>
    <scope>IDENTIFICATION</scope>
</reference>
<feature type="domain" description="Phospholipase A2-like central" evidence="12">
    <location>
        <begin position="118"/>
        <end position="253"/>
    </location>
</feature>
<evidence type="ECO:0000256" key="2">
    <source>
        <dbReference type="ARBA" id="ARBA00004613"/>
    </source>
</evidence>
<dbReference type="GO" id="GO:0006644">
    <property type="term" value="P:phospholipid metabolic process"/>
    <property type="evidence" value="ECO:0007669"/>
    <property type="project" value="InterPro"/>
</dbReference>
<comment type="subcellular location">
    <subcellularLocation>
        <location evidence="2">Secreted</location>
    </subcellularLocation>
</comment>
<keyword evidence="4" id="KW-0964">Secreted</keyword>
<evidence type="ECO:0000313" key="13">
    <source>
        <dbReference type="Ensembl" id="ENSFHEP00000023317.1"/>
    </source>
</evidence>
<feature type="signal peptide" evidence="11">
    <location>
        <begin position="1"/>
        <end position="21"/>
    </location>
</feature>
<dbReference type="GeneTree" id="ENSGT00940000165179"/>
<evidence type="ECO:0000256" key="5">
    <source>
        <dbReference type="ARBA" id="ARBA00022723"/>
    </source>
</evidence>
<dbReference type="EC" id="3.1.1.4" evidence="3"/>
<organism evidence="13 14">
    <name type="scientific">Fundulus heteroclitus</name>
    <name type="common">Killifish</name>
    <name type="synonym">Mummichog</name>
    <dbReference type="NCBI Taxonomy" id="8078"/>
    <lineage>
        <taxon>Eukaryota</taxon>
        <taxon>Metazoa</taxon>
        <taxon>Chordata</taxon>
        <taxon>Craniata</taxon>
        <taxon>Vertebrata</taxon>
        <taxon>Euteleostomi</taxon>
        <taxon>Actinopterygii</taxon>
        <taxon>Neopterygii</taxon>
        <taxon>Teleostei</taxon>
        <taxon>Neoteleostei</taxon>
        <taxon>Acanthomorphata</taxon>
        <taxon>Ovalentaria</taxon>
        <taxon>Atherinomorphae</taxon>
        <taxon>Cyprinodontiformes</taxon>
        <taxon>Fundulidae</taxon>
        <taxon>Fundulus</taxon>
    </lineage>
</organism>
<dbReference type="Ensembl" id="ENSFHET00000010638.1">
    <property type="protein sequence ID" value="ENSFHEP00000023317.1"/>
    <property type="gene ID" value="ENSFHEG00000004247.1"/>
</dbReference>
<dbReference type="InterPro" id="IPR016090">
    <property type="entry name" value="PLA2-like_dom"/>
</dbReference>
<evidence type="ECO:0000256" key="9">
    <source>
        <dbReference type="ARBA" id="ARBA00023157"/>
    </source>
</evidence>
<dbReference type="Pfam" id="PF05826">
    <property type="entry name" value="Phospholip_A2_2"/>
    <property type="match status" value="1"/>
</dbReference>
<dbReference type="Proteomes" id="UP000265000">
    <property type="component" value="Unplaced"/>
</dbReference>
<keyword evidence="14" id="KW-1185">Reference proteome</keyword>
<keyword evidence="7" id="KW-0106">Calcium</keyword>
<keyword evidence="5" id="KW-0479">Metal-binding</keyword>
<keyword evidence="6" id="KW-0378">Hydrolase</keyword>
<dbReference type="STRING" id="8078.ENSFHEP00000023317"/>
<evidence type="ECO:0000256" key="7">
    <source>
        <dbReference type="ARBA" id="ARBA00022837"/>
    </source>
</evidence>
<proteinExistence type="predicted"/>
<evidence type="ECO:0000256" key="10">
    <source>
        <dbReference type="SAM" id="MobiDB-lite"/>
    </source>
</evidence>
<dbReference type="SMART" id="SM00085">
    <property type="entry name" value="PA2c"/>
    <property type="match status" value="1"/>
</dbReference>
<evidence type="ECO:0000313" key="14">
    <source>
        <dbReference type="Proteomes" id="UP000265000"/>
    </source>
</evidence>
<dbReference type="GO" id="GO:0046872">
    <property type="term" value="F:metal ion binding"/>
    <property type="evidence" value="ECO:0007669"/>
    <property type="project" value="UniProtKB-KW"/>
</dbReference>
<feature type="compositionally biased region" description="Polar residues" evidence="10">
    <location>
        <begin position="284"/>
        <end position="308"/>
    </location>
</feature>